<dbReference type="InterPro" id="IPR018490">
    <property type="entry name" value="cNMP-bd_dom_sf"/>
</dbReference>
<dbReference type="PROSITE" id="PS50042">
    <property type="entry name" value="CNMP_BINDING_3"/>
    <property type="match status" value="1"/>
</dbReference>
<reference evidence="6 7" key="1">
    <citation type="submission" date="2018-05" db="EMBL/GenBank/DDBJ databases">
        <title>Genomic Encyclopedia of Archaeal and Bacterial Type Strains, Phase II (KMG-II): from individual species to whole genera.</title>
        <authorList>
            <person name="Goeker M."/>
        </authorList>
    </citation>
    <scope>NUCLEOTIDE SEQUENCE [LARGE SCALE GENOMIC DNA]</scope>
    <source>
        <strain evidence="6 7">DSM 19975</strain>
    </source>
</reference>
<dbReference type="Pfam" id="PF00027">
    <property type="entry name" value="cNMP_binding"/>
    <property type="match status" value="1"/>
</dbReference>
<dbReference type="SMART" id="SM00100">
    <property type="entry name" value="cNMP"/>
    <property type="match status" value="1"/>
</dbReference>
<dbReference type="Proteomes" id="UP000245678">
    <property type="component" value="Unassembled WGS sequence"/>
</dbReference>
<evidence type="ECO:0000259" key="5">
    <source>
        <dbReference type="PROSITE" id="PS51063"/>
    </source>
</evidence>
<dbReference type="SUPFAM" id="SSF51206">
    <property type="entry name" value="cAMP-binding domain-like"/>
    <property type="match status" value="1"/>
</dbReference>
<organism evidence="6 7">
    <name type="scientific">Mucilaginibacter oryzae</name>
    <dbReference type="NCBI Taxonomy" id="468058"/>
    <lineage>
        <taxon>Bacteria</taxon>
        <taxon>Pseudomonadati</taxon>
        <taxon>Bacteroidota</taxon>
        <taxon>Sphingobacteriia</taxon>
        <taxon>Sphingobacteriales</taxon>
        <taxon>Sphingobacteriaceae</taxon>
        <taxon>Mucilaginibacter</taxon>
    </lineage>
</organism>
<dbReference type="InterPro" id="IPR014710">
    <property type="entry name" value="RmlC-like_jellyroll"/>
</dbReference>
<sequence length="231" mass="25981">MKRNIQCDNNSCFLCKNCINEWIPAISANKKNFAVKKGQVIFSEGDLVTGIYFVYEGNVKVHKKWGADKELIIRFANKGAIFGHRALGTHATRYPISATALEAGIICYVDMSFFEATLKVNPQFTYKMMLFFADELQEAERKMRNLAHMPVKGRVAQALISLKEQFGTNPEGHINVELTRQDLASYAGATYETVFRVVNELTLEKLINTNGKKISILNYDGLLGLTLDTDL</sequence>
<dbReference type="GO" id="GO:0003700">
    <property type="term" value="F:DNA-binding transcription factor activity"/>
    <property type="evidence" value="ECO:0007669"/>
    <property type="project" value="TreeGrafter"/>
</dbReference>
<name>A0A316HIS4_9SPHI</name>
<keyword evidence="3" id="KW-0804">Transcription</keyword>
<feature type="domain" description="HTH crp-type" evidence="5">
    <location>
        <begin position="149"/>
        <end position="220"/>
    </location>
</feature>
<evidence type="ECO:0000256" key="3">
    <source>
        <dbReference type="ARBA" id="ARBA00023163"/>
    </source>
</evidence>
<dbReference type="InterPro" id="IPR036390">
    <property type="entry name" value="WH_DNA-bd_sf"/>
</dbReference>
<dbReference type="PANTHER" id="PTHR24567:SF74">
    <property type="entry name" value="HTH-TYPE TRANSCRIPTIONAL REGULATOR ARCR"/>
    <property type="match status" value="1"/>
</dbReference>
<dbReference type="InterPro" id="IPR000595">
    <property type="entry name" value="cNMP-bd_dom"/>
</dbReference>
<dbReference type="Pfam" id="PF13545">
    <property type="entry name" value="HTH_Crp_2"/>
    <property type="match status" value="1"/>
</dbReference>
<evidence type="ECO:0000259" key="4">
    <source>
        <dbReference type="PROSITE" id="PS50042"/>
    </source>
</evidence>
<comment type="caution">
    <text evidence="6">The sequence shown here is derived from an EMBL/GenBank/DDBJ whole genome shotgun (WGS) entry which is preliminary data.</text>
</comment>
<accession>A0A316HIS4</accession>
<dbReference type="RefSeq" id="WP_022830803.1">
    <property type="nucleotide sequence ID" value="NZ_QGHA01000001.1"/>
</dbReference>
<dbReference type="PRINTS" id="PR00034">
    <property type="entry name" value="HTHCRP"/>
</dbReference>
<evidence type="ECO:0000313" key="6">
    <source>
        <dbReference type="EMBL" id="PWK79910.1"/>
    </source>
</evidence>
<dbReference type="GO" id="GO:0003677">
    <property type="term" value="F:DNA binding"/>
    <property type="evidence" value="ECO:0007669"/>
    <property type="project" value="UniProtKB-KW"/>
</dbReference>
<dbReference type="SUPFAM" id="SSF46785">
    <property type="entry name" value="Winged helix' DNA-binding domain"/>
    <property type="match status" value="1"/>
</dbReference>
<dbReference type="PROSITE" id="PS51063">
    <property type="entry name" value="HTH_CRP_2"/>
    <property type="match status" value="1"/>
</dbReference>
<dbReference type="GO" id="GO:0005829">
    <property type="term" value="C:cytosol"/>
    <property type="evidence" value="ECO:0007669"/>
    <property type="project" value="TreeGrafter"/>
</dbReference>
<evidence type="ECO:0000256" key="2">
    <source>
        <dbReference type="ARBA" id="ARBA00023125"/>
    </source>
</evidence>
<dbReference type="SMART" id="SM00419">
    <property type="entry name" value="HTH_CRP"/>
    <property type="match status" value="1"/>
</dbReference>
<dbReference type="CDD" id="cd00038">
    <property type="entry name" value="CAP_ED"/>
    <property type="match status" value="1"/>
</dbReference>
<proteinExistence type="predicted"/>
<dbReference type="Gene3D" id="1.10.10.10">
    <property type="entry name" value="Winged helix-like DNA-binding domain superfamily/Winged helix DNA-binding domain"/>
    <property type="match status" value="1"/>
</dbReference>
<dbReference type="Gene3D" id="2.60.120.10">
    <property type="entry name" value="Jelly Rolls"/>
    <property type="match status" value="1"/>
</dbReference>
<evidence type="ECO:0000256" key="1">
    <source>
        <dbReference type="ARBA" id="ARBA00023015"/>
    </source>
</evidence>
<dbReference type="PANTHER" id="PTHR24567">
    <property type="entry name" value="CRP FAMILY TRANSCRIPTIONAL REGULATORY PROTEIN"/>
    <property type="match status" value="1"/>
</dbReference>
<dbReference type="EMBL" id="QGHA01000001">
    <property type="protein sequence ID" value="PWK79910.1"/>
    <property type="molecule type" value="Genomic_DNA"/>
</dbReference>
<gene>
    <name evidence="6" type="ORF">LX99_00371</name>
</gene>
<keyword evidence="7" id="KW-1185">Reference proteome</keyword>
<dbReference type="InterPro" id="IPR036388">
    <property type="entry name" value="WH-like_DNA-bd_sf"/>
</dbReference>
<keyword evidence="1" id="KW-0805">Transcription regulation</keyword>
<dbReference type="InterPro" id="IPR012318">
    <property type="entry name" value="HTH_CRP"/>
</dbReference>
<feature type="domain" description="Cyclic nucleotide-binding" evidence="4">
    <location>
        <begin position="31"/>
        <end position="135"/>
    </location>
</feature>
<protein>
    <submittedName>
        <fullName evidence="6">CRP-like cAMP-binding protein</fullName>
    </submittedName>
</protein>
<keyword evidence="2" id="KW-0238">DNA-binding</keyword>
<dbReference type="InterPro" id="IPR050397">
    <property type="entry name" value="Env_Response_Regulators"/>
</dbReference>
<evidence type="ECO:0000313" key="7">
    <source>
        <dbReference type="Proteomes" id="UP000245678"/>
    </source>
</evidence>
<dbReference type="AlphaFoldDB" id="A0A316HIS4"/>